<dbReference type="SUPFAM" id="SSF56770">
    <property type="entry name" value="HydA/Nqo6-like"/>
    <property type="match status" value="1"/>
</dbReference>
<sequence>MNNPKIAIFDLTGCEGCQLQFLSFQEKFLGLFQNFDLVSWRLLQTEKIDQIDFALVEGAVTNKKQLELLKKIRKNCQILIALGDCAKTGNIFALVKKNQRKQLTQYVYGRKYQPISSDIQPLDKFIKVDYKIGGCPPKSSDLEKILLTLLKKKLVEKAPTKKEKPVSEPLIRIEGHGDLKVNFQKNQAKFEVIESERLVEGLLLGKPYQVAPYITSRICGICPTVHNLTSIKAIEGALRIKISQETILLRKLLLSAQIIQSHLIHLFFQVLPDFIQIKGPVDLAQKYPAEFHLVLNIKRTCDKLLTLVGGRPIHPTNTSFGGFLKLPQIEDLLAIKTEILDILDEAQDLVKIFENFQFPQIQLKTTYLALKQEGEYAIYEGKIYSNQGQNFEPEDFQRKIRETICPSSSAKIGRLGQQSFMVGPLARLSLNQEKLNPQAKEILAKSKVKLPSFNRFDQNFAQAVEICHFLEEQINLIDQLQNLDLKKAMAMRKLPPISQTSWGIAAVEAPRGTLYHAYEITKEGKIKNCQIITPTVQNLSQLPKDAQILLAQTSNLPPRQRQKFLEMLIRAYDPCITCSVH</sequence>
<dbReference type="GO" id="GO:0016491">
    <property type="term" value="F:oxidoreductase activity"/>
    <property type="evidence" value="ECO:0007669"/>
    <property type="project" value="UniProtKB-KW"/>
</dbReference>
<dbReference type="InterPro" id="IPR006137">
    <property type="entry name" value="NADH_UbQ_OxRdtase-like_20kDa"/>
</dbReference>
<dbReference type="AlphaFoldDB" id="A0A2G9YRZ7"/>
<dbReference type="PANTHER" id="PTHR43600:SF4">
    <property type="entry name" value="CYTOSOLIC NIFE-HYDROGENASE, ALPHA SUBUNIT"/>
    <property type="match status" value="1"/>
</dbReference>
<dbReference type="InterPro" id="IPR029014">
    <property type="entry name" value="NiFe-Hase_large"/>
</dbReference>
<keyword evidence="2" id="KW-0533">Nickel</keyword>
<keyword evidence="2" id="KW-0408">Iron</keyword>
<dbReference type="Gene3D" id="1.10.645.10">
    <property type="entry name" value="Cytochrome-c3 Hydrogenase, chain B"/>
    <property type="match status" value="1"/>
</dbReference>
<evidence type="ECO:0000313" key="4">
    <source>
        <dbReference type="EMBL" id="PIP21473.1"/>
    </source>
</evidence>
<dbReference type="Pfam" id="PF01058">
    <property type="entry name" value="Oxidored_q6"/>
    <property type="match status" value="1"/>
</dbReference>
<accession>A0A2G9YRZ7</accession>
<dbReference type="InterPro" id="IPR001501">
    <property type="entry name" value="Ni-dep_hyd_lsu"/>
</dbReference>
<name>A0A2G9YRZ7_9BACT</name>
<comment type="cofactor">
    <cofactor evidence="2">
        <name>Fe cation</name>
        <dbReference type="ChEBI" id="CHEBI:24875"/>
    </cofactor>
</comment>
<dbReference type="SUPFAM" id="SSF56762">
    <property type="entry name" value="HydB/Nqo4-like"/>
    <property type="match status" value="1"/>
</dbReference>
<dbReference type="Pfam" id="PF00374">
    <property type="entry name" value="NiFeSe_Hases"/>
    <property type="match status" value="2"/>
</dbReference>
<feature type="domain" description="NADH:ubiquinone oxidoreductase-like 20kDa subunit" evidence="3">
    <location>
        <begin position="14"/>
        <end position="148"/>
    </location>
</feature>
<dbReference type="PANTHER" id="PTHR43600">
    <property type="entry name" value="COENZYME F420 HYDROGENASE, SUBUNIT ALPHA"/>
    <property type="match status" value="1"/>
</dbReference>
<evidence type="ECO:0000256" key="1">
    <source>
        <dbReference type="ARBA" id="ARBA00023002"/>
    </source>
</evidence>
<keyword evidence="1" id="KW-0560">Oxidoreductase</keyword>
<dbReference type="InterPro" id="IPR037024">
    <property type="entry name" value="NiFe_Hase_small_N_sf"/>
</dbReference>
<dbReference type="Proteomes" id="UP000231567">
    <property type="component" value="Unassembled WGS sequence"/>
</dbReference>
<gene>
    <name evidence="4" type="ORF">COX39_02675</name>
</gene>
<feature type="binding site" evidence="2">
    <location>
        <position position="222"/>
    </location>
    <ligand>
        <name>Fe cation</name>
        <dbReference type="ChEBI" id="CHEBI:24875"/>
    </ligand>
</feature>
<feature type="binding site" evidence="2">
    <location>
        <position position="578"/>
    </location>
    <ligand>
        <name>Fe cation</name>
        <dbReference type="ChEBI" id="CHEBI:24875"/>
    </ligand>
</feature>
<feature type="binding site" evidence="2">
    <location>
        <position position="219"/>
    </location>
    <ligand>
        <name>Ni(2+)</name>
        <dbReference type="ChEBI" id="CHEBI:49786"/>
    </ligand>
</feature>
<comment type="cofactor">
    <cofactor evidence="2">
        <name>Ni(2+)</name>
        <dbReference type="ChEBI" id="CHEBI:49786"/>
    </cofactor>
</comment>
<proteinExistence type="predicted"/>
<feature type="binding site" evidence="2">
    <location>
        <position position="581"/>
    </location>
    <ligand>
        <name>Mg(2+)</name>
        <dbReference type="ChEBI" id="CHEBI:18420"/>
    </ligand>
</feature>
<evidence type="ECO:0000313" key="5">
    <source>
        <dbReference type="Proteomes" id="UP000231567"/>
    </source>
</evidence>
<feature type="binding site" evidence="2">
    <location>
        <position position="222"/>
    </location>
    <ligand>
        <name>Ni(2+)</name>
        <dbReference type="ChEBI" id="CHEBI:49786"/>
    </ligand>
</feature>
<dbReference type="EMBL" id="PCRM01000037">
    <property type="protein sequence ID" value="PIP21473.1"/>
    <property type="molecule type" value="Genomic_DNA"/>
</dbReference>
<feature type="binding site" evidence="2">
    <location>
        <position position="531"/>
    </location>
    <ligand>
        <name>Mg(2+)</name>
        <dbReference type="ChEBI" id="CHEBI:18420"/>
    </ligand>
</feature>
<protein>
    <recommendedName>
        <fullName evidence="3">NADH:ubiquinone oxidoreductase-like 20kDa subunit domain-containing protein</fullName>
    </recommendedName>
</protein>
<keyword evidence="2" id="KW-0460">Magnesium</keyword>
<dbReference type="GO" id="GO:0051536">
    <property type="term" value="F:iron-sulfur cluster binding"/>
    <property type="evidence" value="ECO:0007669"/>
    <property type="project" value="InterPro"/>
</dbReference>
<dbReference type="GO" id="GO:0016151">
    <property type="term" value="F:nickel cation binding"/>
    <property type="evidence" value="ECO:0007669"/>
    <property type="project" value="InterPro"/>
</dbReference>
<keyword evidence="2" id="KW-0479">Metal-binding</keyword>
<organism evidence="4 5">
    <name type="scientific">Candidatus Nealsonbacteria bacterium CG23_combo_of_CG06-09_8_20_14_all_40_13</name>
    <dbReference type="NCBI Taxonomy" id="1974724"/>
    <lineage>
        <taxon>Bacteria</taxon>
        <taxon>Candidatus Nealsoniibacteriota</taxon>
    </lineage>
</organism>
<dbReference type="Gene3D" id="3.40.50.700">
    <property type="entry name" value="NADH:ubiquinone oxidoreductase-like, 20kDa subunit"/>
    <property type="match status" value="1"/>
</dbReference>
<comment type="caution">
    <text evidence="4">The sequence shown here is derived from an EMBL/GenBank/DDBJ whole genome shotgun (WGS) entry which is preliminary data.</text>
</comment>
<feature type="binding site" evidence="2">
    <location>
        <position position="575"/>
    </location>
    <ligand>
        <name>Ni(2+)</name>
        <dbReference type="ChEBI" id="CHEBI:49786"/>
    </ligand>
</feature>
<evidence type="ECO:0000259" key="3">
    <source>
        <dbReference type="Pfam" id="PF01058"/>
    </source>
</evidence>
<feature type="binding site" evidence="2">
    <location>
        <position position="200"/>
    </location>
    <ligand>
        <name>Mg(2+)</name>
        <dbReference type="ChEBI" id="CHEBI:18420"/>
    </ligand>
</feature>
<reference evidence="4 5" key="1">
    <citation type="submission" date="2017-09" db="EMBL/GenBank/DDBJ databases">
        <title>Depth-based differentiation of microbial function through sediment-hosted aquifers and enrichment of novel symbionts in the deep terrestrial subsurface.</title>
        <authorList>
            <person name="Probst A.J."/>
            <person name="Ladd B."/>
            <person name="Jarett J.K."/>
            <person name="Geller-Mcgrath D.E."/>
            <person name="Sieber C.M."/>
            <person name="Emerson J.B."/>
            <person name="Anantharaman K."/>
            <person name="Thomas B.C."/>
            <person name="Malmstrom R."/>
            <person name="Stieglmeier M."/>
            <person name="Klingl A."/>
            <person name="Woyke T."/>
            <person name="Ryan C.M."/>
            <person name="Banfield J.F."/>
        </authorList>
    </citation>
    <scope>NUCLEOTIDE SEQUENCE [LARGE SCALE GENOMIC DNA]</scope>
    <source>
        <strain evidence="4">CG23_combo_of_CG06-09_8_20_14_all_40_13</strain>
    </source>
</reference>
<evidence type="ECO:0000256" key="2">
    <source>
        <dbReference type="PIRSR" id="PIRSR601501-1"/>
    </source>
</evidence>